<dbReference type="GeneID" id="39987477"/>
<evidence type="ECO:0000256" key="1">
    <source>
        <dbReference type="ARBA" id="ARBA00009776"/>
    </source>
</evidence>
<dbReference type="GO" id="GO:0005634">
    <property type="term" value="C:nucleus"/>
    <property type="evidence" value="ECO:0007669"/>
    <property type="project" value="TreeGrafter"/>
</dbReference>
<sequence>MKIVVFLDVQSEKLRSTIASEAAVGDSAEIVQCQGSLAHTIRHRGVKQSDKADTFTCFITEKQSLHNADVVYALFCKRLPVLSLIESKSISVSLLETLSTLGVDNLGNLLDAQIAAIKAFFSFQPKKGQVFVFEGGDGVGKATQTKLLFTHLEHLGYSVATLDFPSERNRYGGLLREVLSGKKGGIHELDPKLFSLLFSLNRFACMPELQYWMCRGRKIILDRYYTANCGHQASKLPEEERKKFIHYLQTMEVSWFGLPPADIVLYLDLPPQAAMNAMKKDQDRGPLDIHETAQSNYKETVRQTYLWCCHELPNWFHIECCDIKGSRLGREETHNLVYNVIKGNLI</sequence>
<evidence type="ECO:0000256" key="6">
    <source>
        <dbReference type="ARBA" id="ARBA00022777"/>
    </source>
</evidence>
<dbReference type="GO" id="GO:0006233">
    <property type="term" value="P:dTDP biosynthetic process"/>
    <property type="evidence" value="ECO:0007669"/>
    <property type="project" value="InterPro"/>
</dbReference>
<evidence type="ECO:0000256" key="7">
    <source>
        <dbReference type="ARBA" id="ARBA00022840"/>
    </source>
</evidence>
<dbReference type="GO" id="GO:0005739">
    <property type="term" value="C:mitochondrion"/>
    <property type="evidence" value="ECO:0007669"/>
    <property type="project" value="TreeGrafter"/>
</dbReference>
<dbReference type="GO" id="GO:0004550">
    <property type="term" value="F:nucleoside diphosphate kinase activity"/>
    <property type="evidence" value="ECO:0007669"/>
    <property type="project" value="TreeGrafter"/>
</dbReference>
<organism evidence="9 10">
    <name type="scientific">Trypanosoma theileri</name>
    <dbReference type="NCBI Taxonomy" id="67003"/>
    <lineage>
        <taxon>Eukaryota</taxon>
        <taxon>Discoba</taxon>
        <taxon>Euglenozoa</taxon>
        <taxon>Kinetoplastea</taxon>
        <taxon>Metakinetoplastina</taxon>
        <taxon>Trypanosomatida</taxon>
        <taxon>Trypanosomatidae</taxon>
        <taxon>Trypanosoma</taxon>
    </lineage>
</organism>
<evidence type="ECO:0000256" key="3">
    <source>
        <dbReference type="ARBA" id="ARBA00022679"/>
    </source>
</evidence>
<gene>
    <name evidence="9" type="ORF">TM35_000251060</name>
</gene>
<keyword evidence="3" id="KW-0808">Transferase</keyword>
<dbReference type="Gene3D" id="3.40.50.300">
    <property type="entry name" value="P-loop containing nucleotide triphosphate hydrolases"/>
    <property type="match status" value="1"/>
</dbReference>
<evidence type="ECO:0000259" key="8">
    <source>
        <dbReference type="Pfam" id="PF02223"/>
    </source>
</evidence>
<evidence type="ECO:0000313" key="9">
    <source>
        <dbReference type="EMBL" id="ORC86810.1"/>
    </source>
</evidence>
<dbReference type="FunFam" id="3.40.50.300:FF:002288">
    <property type="entry name" value="Probable thymidylate kinase"/>
    <property type="match status" value="1"/>
</dbReference>
<dbReference type="GO" id="GO:0006235">
    <property type="term" value="P:dTTP biosynthetic process"/>
    <property type="evidence" value="ECO:0007669"/>
    <property type="project" value="TreeGrafter"/>
</dbReference>
<reference evidence="9 10" key="1">
    <citation type="submission" date="2017-03" db="EMBL/GenBank/DDBJ databases">
        <title>An alternative strategy for trypanosome survival in the mammalian bloodstream revealed through genome and transcriptome analysis of the ubiquitous bovine parasite Trypanosoma (Megatrypanum) theileri.</title>
        <authorList>
            <person name="Kelly S."/>
            <person name="Ivens A."/>
            <person name="Mott A."/>
            <person name="O'Neill E."/>
            <person name="Emms D."/>
            <person name="Macleod O."/>
            <person name="Voorheis P."/>
            <person name="Matthews J."/>
            <person name="Matthews K."/>
            <person name="Carrington M."/>
        </authorList>
    </citation>
    <scope>NUCLEOTIDE SEQUENCE [LARGE SCALE GENOMIC DNA]</scope>
    <source>
        <strain evidence="9">Edinburgh</strain>
    </source>
</reference>
<dbReference type="GO" id="GO:0005524">
    <property type="term" value="F:ATP binding"/>
    <property type="evidence" value="ECO:0007669"/>
    <property type="project" value="UniProtKB-KW"/>
</dbReference>
<dbReference type="AlphaFoldDB" id="A0A1X0NRS1"/>
<dbReference type="SUPFAM" id="SSF52540">
    <property type="entry name" value="P-loop containing nucleoside triphosphate hydrolases"/>
    <property type="match status" value="1"/>
</dbReference>
<dbReference type="Proteomes" id="UP000192257">
    <property type="component" value="Unassembled WGS sequence"/>
</dbReference>
<keyword evidence="4" id="KW-0545">Nucleotide biosynthesis</keyword>
<comment type="similarity">
    <text evidence="1">Belongs to the thymidylate kinase family.</text>
</comment>
<dbReference type="PANTHER" id="PTHR10344:SF1">
    <property type="entry name" value="THYMIDYLATE KINASE"/>
    <property type="match status" value="1"/>
</dbReference>
<dbReference type="EC" id="2.7.4.9" evidence="2"/>
<protein>
    <recommendedName>
        <fullName evidence="2">dTMP kinase</fullName>
        <ecNumber evidence="2">2.7.4.9</ecNumber>
    </recommendedName>
</protein>
<comment type="caution">
    <text evidence="9">The sequence shown here is derived from an EMBL/GenBank/DDBJ whole genome shotgun (WGS) entry which is preliminary data.</text>
</comment>
<dbReference type="InterPro" id="IPR027417">
    <property type="entry name" value="P-loop_NTPase"/>
</dbReference>
<evidence type="ECO:0000256" key="4">
    <source>
        <dbReference type="ARBA" id="ARBA00022727"/>
    </source>
</evidence>
<evidence type="ECO:0000256" key="5">
    <source>
        <dbReference type="ARBA" id="ARBA00022741"/>
    </source>
</evidence>
<evidence type="ECO:0000256" key="2">
    <source>
        <dbReference type="ARBA" id="ARBA00012980"/>
    </source>
</evidence>
<dbReference type="OrthoDB" id="425602at2759"/>
<name>A0A1X0NRS1_9TRYP</name>
<keyword evidence="10" id="KW-1185">Reference proteome</keyword>
<dbReference type="VEuPathDB" id="TriTrypDB:TM35_000251060"/>
<dbReference type="GO" id="GO:0005829">
    <property type="term" value="C:cytosol"/>
    <property type="evidence" value="ECO:0007669"/>
    <property type="project" value="TreeGrafter"/>
</dbReference>
<dbReference type="GO" id="GO:0006227">
    <property type="term" value="P:dUDP biosynthetic process"/>
    <property type="evidence" value="ECO:0007669"/>
    <property type="project" value="TreeGrafter"/>
</dbReference>
<dbReference type="RefSeq" id="XP_028880876.1">
    <property type="nucleotide sequence ID" value="XM_029027697.1"/>
</dbReference>
<feature type="domain" description="Thymidylate kinase-like" evidence="8">
    <location>
        <begin position="133"/>
        <end position="318"/>
    </location>
</feature>
<evidence type="ECO:0000313" key="10">
    <source>
        <dbReference type="Proteomes" id="UP000192257"/>
    </source>
</evidence>
<accession>A0A1X0NRS1</accession>
<dbReference type="InterPro" id="IPR018094">
    <property type="entry name" value="Thymidylate_kinase"/>
</dbReference>
<dbReference type="CDD" id="cd01672">
    <property type="entry name" value="TMPK"/>
    <property type="match status" value="1"/>
</dbReference>
<dbReference type="EMBL" id="NBCO01000025">
    <property type="protein sequence ID" value="ORC86810.1"/>
    <property type="molecule type" value="Genomic_DNA"/>
</dbReference>
<keyword evidence="6 9" id="KW-0418">Kinase</keyword>
<dbReference type="PANTHER" id="PTHR10344">
    <property type="entry name" value="THYMIDYLATE KINASE"/>
    <property type="match status" value="1"/>
</dbReference>
<keyword evidence="7" id="KW-0067">ATP-binding</keyword>
<keyword evidence="5" id="KW-0547">Nucleotide-binding</keyword>
<dbReference type="InterPro" id="IPR039430">
    <property type="entry name" value="Thymidylate_kin-like_dom"/>
</dbReference>
<dbReference type="Pfam" id="PF02223">
    <property type="entry name" value="Thymidylate_kin"/>
    <property type="match status" value="1"/>
</dbReference>
<dbReference type="GO" id="GO:0004798">
    <property type="term" value="F:dTMP kinase activity"/>
    <property type="evidence" value="ECO:0007669"/>
    <property type="project" value="UniProtKB-EC"/>
</dbReference>
<dbReference type="HAMAP" id="MF_00165">
    <property type="entry name" value="Thymidylate_kinase"/>
    <property type="match status" value="1"/>
</dbReference>
<dbReference type="STRING" id="67003.A0A1X0NRS1"/>
<proteinExistence type="inferred from homology"/>